<gene>
    <name evidence="2" type="ORF">CTRG_05946</name>
</gene>
<dbReference type="GeneID" id="8296062"/>
<dbReference type="Proteomes" id="UP000002037">
    <property type="component" value="Unassembled WGS sequence"/>
</dbReference>
<dbReference type="EMBL" id="GG692404">
    <property type="protein sequence ID" value="EER30547.1"/>
    <property type="molecule type" value="Genomic_DNA"/>
</dbReference>
<feature type="transmembrane region" description="Helical" evidence="1">
    <location>
        <begin position="78"/>
        <end position="96"/>
    </location>
</feature>
<dbReference type="VEuPathDB" id="FungiDB:CTRG_05946"/>
<feature type="transmembrane region" description="Helical" evidence="1">
    <location>
        <begin position="50"/>
        <end position="71"/>
    </location>
</feature>
<organism evidence="2 3">
    <name type="scientific">Candida tropicalis (strain ATCC MYA-3404 / T1)</name>
    <name type="common">Yeast</name>
    <dbReference type="NCBI Taxonomy" id="294747"/>
    <lineage>
        <taxon>Eukaryota</taxon>
        <taxon>Fungi</taxon>
        <taxon>Dikarya</taxon>
        <taxon>Ascomycota</taxon>
        <taxon>Saccharomycotina</taxon>
        <taxon>Pichiomycetes</taxon>
        <taxon>Debaryomycetaceae</taxon>
        <taxon>Candida/Lodderomyces clade</taxon>
        <taxon>Candida</taxon>
    </lineage>
</organism>
<dbReference type="AlphaFoldDB" id="C5MIQ3"/>
<dbReference type="OrthoDB" id="4020022at2759"/>
<dbReference type="RefSeq" id="XP_002546468.1">
    <property type="nucleotide sequence ID" value="XM_002546422.1"/>
</dbReference>
<name>C5MIQ3_CANTT</name>
<keyword evidence="1" id="KW-0812">Transmembrane</keyword>
<sequence>MNIGDISMNQVPYEIVDKSMLVTRAYKFILTDFYSDNSKHAVLMAKKAQAFFEIATQVLTFAYGIRIAWYLKGKNARILKVFLQSLLVHLIAWSYFGKFTIASLYVHMKFTGVFDVSELLSVVGNVIEMFDLKVRALQVVDMVLLWIIWSTKKPYNVDEVEHRDDKKKRR</sequence>
<keyword evidence="1" id="KW-0472">Membrane</keyword>
<evidence type="ECO:0000313" key="3">
    <source>
        <dbReference type="Proteomes" id="UP000002037"/>
    </source>
</evidence>
<dbReference type="HOGENOM" id="CLU_1570426_0_0_1"/>
<reference evidence="2 3" key="1">
    <citation type="journal article" date="2009" name="Nature">
        <title>Evolution of pathogenicity and sexual reproduction in eight Candida genomes.</title>
        <authorList>
            <person name="Butler G."/>
            <person name="Rasmussen M.D."/>
            <person name="Lin M.F."/>
            <person name="Santos M.A."/>
            <person name="Sakthikumar S."/>
            <person name="Munro C.A."/>
            <person name="Rheinbay E."/>
            <person name="Grabherr M."/>
            <person name="Forche A."/>
            <person name="Reedy J.L."/>
            <person name="Agrafioti I."/>
            <person name="Arnaud M.B."/>
            <person name="Bates S."/>
            <person name="Brown A.J."/>
            <person name="Brunke S."/>
            <person name="Costanzo M.C."/>
            <person name="Fitzpatrick D.A."/>
            <person name="de Groot P.W."/>
            <person name="Harris D."/>
            <person name="Hoyer L.L."/>
            <person name="Hube B."/>
            <person name="Klis F.M."/>
            <person name="Kodira C."/>
            <person name="Lennard N."/>
            <person name="Logue M.E."/>
            <person name="Martin R."/>
            <person name="Neiman A.M."/>
            <person name="Nikolaou E."/>
            <person name="Quail M.A."/>
            <person name="Quinn J."/>
            <person name="Santos M.C."/>
            <person name="Schmitzberger F.F."/>
            <person name="Sherlock G."/>
            <person name="Shah P."/>
            <person name="Silverstein K.A."/>
            <person name="Skrzypek M.S."/>
            <person name="Soll D."/>
            <person name="Staggs R."/>
            <person name="Stansfield I."/>
            <person name="Stumpf M.P."/>
            <person name="Sudbery P.E."/>
            <person name="Srikantha T."/>
            <person name="Zeng Q."/>
            <person name="Berman J."/>
            <person name="Berriman M."/>
            <person name="Heitman J."/>
            <person name="Gow N.A."/>
            <person name="Lorenz M.C."/>
            <person name="Birren B.W."/>
            <person name="Kellis M."/>
            <person name="Cuomo C.A."/>
        </authorList>
    </citation>
    <scope>NUCLEOTIDE SEQUENCE [LARGE SCALE GENOMIC DNA]</scope>
    <source>
        <strain evidence="3">ATCC MYA-3404 / T1</strain>
    </source>
</reference>
<evidence type="ECO:0000256" key="1">
    <source>
        <dbReference type="SAM" id="Phobius"/>
    </source>
</evidence>
<dbReference type="KEGG" id="ctp:CTRG_05946"/>
<keyword evidence="3" id="KW-1185">Reference proteome</keyword>
<keyword evidence="1" id="KW-1133">Transmembrane helix</keyword>
<protein>
    <submittedName>
        <fullName evidence="2">Uncharacterized protein</fullName>
    </submittedName>
</protein>
<accession>C5MIQ3</accession>
<proteinExistence type="predicted"/>
<evidence type="ECO:0000313" key="2">
    <source>
        <dbReference type="EMBL" id="EER30547.1"/>
    </source>
</evidence>